<name>A0A5M6IYQ4_9PROT</name>
<dbReference type="Gene3D" id="2.40.50.230">
    <property type="entry name" value="Gp5 N-terminal domain"/>
    <property type="match status" value="1"/>
</dbReference>
<protein>
    <recommendedName>
        <fullName evidence="1">Gp5/Type VI secretion system Vgr protein OB-fold domain-containing protein</fullName>
    </recommendedName>
</protein>
<dbReference type="AlphaFoldDB" id="A0A5M6IYQ4"/>
<organism evidence="2 3">
    <name type="scientific">Rhodovastum atsumiense</name>
    <dbReference type="NCBI Taxonomy" id="504468"/>
    <lineage>
        <taxon>Bacteria</taxon>
        <taxon>Pseudomonadati</taxon>
        <taxon>Pseudomonadota</taxon>
        <taxon>Alphaproteobacteria</taxon>
        <taxon>Acetobacterales</taxon>
        <taxon>Acetobacteraceae</taxon>
        <taxon>Rhodovastum</taxon>
    </lineage>
</organism>
<accession>A0A5M6IYQ4</accession>
<dbReference type="Proteomes" id="UP000325255">
    <property type="component" value="Unassembled WGS sequence"/>
</dbReference>
<evidence type="ECO:0000313" key="2">
    <source>
        <dbReference type="EMBL" id="KAA5613480.1"/>
    </source>
</evidence>
<proteinExistence type="predicted"/>
<keyword evidence="3" id="KW-1185">Reference proteome</keyword>
<reference evidence="2 3" key="1">
    <citation type="submission" date="2019-09" db="EMBL/GenBank/DDBJ databases">
        <title>Genome sequence of Rhodovastum atsumiense, a diverse member of the Acetobacteraceae family of non-sulfur purple photosynthetic bacteria.</title>
        <authorList>
            <person name="Meyer T."/>
            <person name="Kyndt J."/>
        </authorList>
    </citation>
    <scope>NUCLEOTIDE SEQUENCE [LARGE SCALE GENOMIC DNA]</scope>
    <source>
        <strain evidence="2 3">DSM 21279</strain>
    </source>
</reference>
<dbReference type="Pfam" id="PF04717">
    <property type="entry name" value="Phage_base_V"/>
    <property type="match status" value="1"/>
</dbReference>
<dbReference type="OrthoDB" id="7269272at2"/>
<evidence type="ECO:0000313" key="3">
    <source>
        <dbReference type="Proteomes" id="UP000325255"/>
    </source>
</evidence>
<sequence>MDDLLNLIRREAERAVRGLAQPRAAVVTSYDPDRHAVKVLFGEDGTESQWLALSPAWAGNGWGLYCGPVPGTQVAVSFLGGAVGTGMVTGHLPNLQDRPPAVPAGEAWLVHQSGARIRLLNGGTAEINARVVQVTGAEAVRVDGPAGVTITAPTTHVIGDLLVSGEIADHDGAHHTFGYLRDAYNAHGHPVPWVEPGPATVTSDITNRTVP</sequence>
<dbReference type="InterPro" id="IPR006531">
    <property type="entry name" value="Gp5/Vgr_OB"/>
</dbReference>
<evidence type="ECO:0000259" key="1">
    <source>
        <dbReference type="Pfam" id="PF04717"/>
    </source>
</evidence>
<dbReference type="EMBL" id="VWPK01000006">
    <property type="protein sequence ID" value="KAA5613480.1"/>
    <property type="molecule type" value="Genomic_DNA"/>
</dbReference>
<comment type="caution">
    <text evidence="2">The sequence shown here is derived from an EMBL/GenBank/DDBJ whole genome shotgun (WGS) entry which is preliminary data.</text>
</comment>
<dbReference type="RefSeq" id="WP_150039591.1">
    <property type="nucleotide sequence ID" value="NZ_OW485601.1"/>
</dbReference>
<dbReference type="SUPFAM" id="SSF69255">
    <property type="entry name" value="gp5 N-terminal domain-like"/>
    <property type="match status" value="1"/>
</dbReference>
<gene>
    <name evidence="2" type="ORF">F1189_05335</name>
</gene>
<dbReference type="InterPro" id="IPR037026">
    <property type="entry name" value="Vgr_OB-fold_dom_sf"/>
</dbReference>
<feature type="domain" description="Gp5/Type VI secretion system Vgr protein OB-fold" evidence="1">
    <location>
        <begin position="25"/>
        <end position="91"/>
    </location>
</feature>